<organism evidence="12 15">
    <name type="scientific">Cannabis sativa</name>
    <name type="common">Hemp</name>
    <name type="synonym">Marijuana</name>
    <dbReference type="NCBI Taxonomy" id="3483"/>
    <lineage>
        <taxon>Eukaryota</taxon>
        <taxon>Viridiplantae</taxon>
        <taxon>Streptophyta</taxon>
        <taxon>Embryophyta</taxon>
        <taxon>Tracheophyta</taxon>
        <taxon>Spermatophyta</taxon>
        <taxon>Magnoliopsida</taxon>
        <taxon>eudicotyledons</taxon>
        <taxon>Gunneridae</taxon>
        <taxon>Pentapetalae</taxon>
        <taxon>rosids</taxon>
        <taxon>fabids</taxon>
        <taxon>Rosales</taxon>
        <taxon>Cannabaceae</taxon>
        <taxon>Cannabis</taxon>
    </lineage>
</organism>
<dbReference type="EMBL" id="JAATIQ010000982">
    <property type="protein sequence ID" value="KAF4346533.1"/>
    <property type="molecule type" value="Genomic_DNA"/>
</dbReference>
<dbReference type="Gene3D" id="3.40.720.10">
    <property type="entry name" value="Alkaline Phosphatase, subunit A"/>
    <property type="match status" value="1"/>
</dbReference>
<evidence type="ECO:0000313" key="13">
    <source>
        <dbReference type="EMBL" id="KAF4352826.1"/>
    </source>
</evidence>
<dbReference type="Proteomes" id="UP000583929">
    <property type="component" value="Unassembled WGS sequence"/>
</dbReference>
<dbReference type="InterPro" id="IPR002591">
    <property type="entry name" value="Phosphodiest/P_Trfase"/>
</dbReference>
<dbReference type="EMBL" id="JAATIP010000305">
    <property type="protein sequence ID" value="KAF4352826.1"/>
    <property type="molecule type" value="Genomic_DNA"/>
</dbReference>
<comment type="similarity">
    <text evidence="3">Belongs to the PIGG/PIGN/PIGO family. PIGO subfamily.</text>
</comment>
<evidence type="ECO:0000256" key="11">
    <source>
        <dbReference type="SAM" id="Phobius"/>
    </source>
</evidence>
<evidence type="ECO:0000256" key="4">
    <source>
        <dbReference type="ARBA" id="ARBA00022502"/>
    </source>
</evidence>
<feature type="transmembrane region" description="Helical" evidence="11">
    <location>
        <begin position="952"/>
        <end position="974"/>
    </location>
</feature>
<evidence type="ECO:0000256" key="1">
    <source>
        <dbReference type="ARBA" id="ARBA00004477"/>
    </source>
</evidence>
<comment type="subcellular location">
    <subcellularLocation>
        <location evidence="1">Endoplasmic reticulum membrane</location>
        <topology evidence="1">Multi-pass membrane protein</topology>
    </subcellularLocation>
</comment>
<feature type="transmembrane region" description="Helical" evidence="11">
    <location>
        <begin position="995"/>
        <end position="1014"/>
    </location>
</feature>
<keyword evidence="4" id="KW-0337">GPI-anchor biosynthesis</keyword>
<comment type="pathway">
    <text evidence="2">Glycolipid biosynthesis; glycosylphosphatidylinositol-anchor biosynthesis.</text>
</comment>
<feature type="transmembrane region" description="Helical" evidence="11">
    <location>
        <begin position="699"/>
        <end position="725"/>
    </location>
</feature>
<evidence type="ECO:0000313" key="15">
    <source>
        <dbReference type="Proteomes" id="UP000583929"/>
    </source>
</evidence>
<evidence type="ECO:0000313" key="14">
    <source>
        <dbReference type="Proteomes" id="UP000525078"/>
    </source>
</evidence>
<dbReference type="CDD" id="cd16023">
    <property type="entry name" value="GPI_EPT_3"/>
    <property type="match status" value="1"/>
</dbReference>
<evidence type="ECO:0000256" key="5">
    <source>
        <dbReference type="ARBA" id="ARBA00022679"/>
    </source>
</evidence>
<dbReference type="InterPro" id="IPR039524">
    <property type="entry name" value="PIGO/GPI13"/>
</dbReference>
<dbReference type="GO" id="GO:0051377">
    <property type="term" value="F:mannose-ethanolamine phosphotransferase activity"/>
    <property type="evidence" value="ECO:0007669"/>
    <property type="project" value="InterPro"/>
</dbReference>
<dbReference type="Pfam" id="PF01663">
    <property type="entry name" value="Phosphodiest"/>
    <property type="match status" value="1"/>
</dbReference>
<sequence length="1099" mass="122333">MSKAFVAGEFSVSVLQNLGVDWNRLDSYDGVGINFLKTKNKKEEEGAAEYVSSVYVELSEHRSEWKMGVGWRWLGTIWVYWMILGLHLLAILFFTKGFLLTRTELPYYSNCSDVTQSPCFFTSHIDDANLNQTHHHCWTKPAVTRVIIIVLDALRFDFVAPSTFFPESKPWMDKLQVLQELASQNPSSARIFKAIADPPTTSLQRLKGLTTGGLPTFIDVGNSFGAPAIIEDNLIHQLVQNGKRVTMMGDDTWMQLFPHHFEKSHPFPSFNVKDLHTVDNGCIDHLLPSLYQEDWDVLIAHFLGVDHAGHIYGVESVQMIDKLEQYNVVLQKVIEVLKNESEPGGLHENTLLFVMGDHGQTLNGDHGGGTPEEVETSIFAMSFKNPPASIPSTSSTSSCELKSDEKNLCINSVQQLDFAVTVSALLGIPFPFGSIGHVNLDLYALGAGGRSFNGDVEFCEYQSELGEWMWHYVNALCINSWQVKRYMDIYSASSVIGFSGEDLFHVADLHAKAVEKWSYTKNFFVNKNESCNTVLPALKSQIDAYSNFLSSVKELARSKWTEFNLKTMAVGFGIMLLSIFIHMLALTEVKKKNGISFSPSQDSGISFGLFCACFMVAIRAFSFFSNSYILEEGKVACFLLATSAVAKLRNSVLKKKLILQVFVFLLVIIIGRFTIEVGLSKQTPDFDFLNIFPSWMPRIAFGLPVLSFVTDVVPVICLMLLAIFLYKTLSSSISEGLWKYVISATILSYMLIAVHWASESNLCGLAWVFKGIGRNFIPQMVYALGFAQLLLLICWQSSKEGSLYSSKKLITKAVALLSACSSTIIMLLGKQGPVVSIAAIFGGYCIVKLDHNANNEGTRNVNIDPLSVTQWSLLAVCLFFCTGHWCAFDGLRYGAAFIGFDDFILIRQAILLTIETFGISLILPIFGLPFLVGCNHSTSLTGEGKNAIFASLSLVYLLYGLIMATTVTVTMICVTIHRRHLMVWGLFAPKFVFDVVGLLLTDILICLASLYYFGKNCRQQDHTTENLSLRPVRPIKELPTHTKNGGLNSHEVSPIMAEYHELAFTGVIGLLKWGTCEACAINPCSQSKHKQKVWGHNFK</sequence>
<dbReference type="Proteomes" id="UP000525078">
    <property type="component" value="Unassembled WGS sequence"/>
</dbReference>
<accession>A0A7J6DKA4</accession>
<feature type="transmembrane region" description="Helical" evidence="11">
    <location>
        <begin position="563"/>
        <end position="585"/>
    </location>
</feature>
<gene>
    <name evidence="13" type="ORF">F8388_026368</name>
    <name evidence="12" type="ORF">G4B88_016261</name>
</gene>
<evidence type="ECO:0000256" key="7">
    <source>
        <dbReference type="ARBA" id="ARBA00022824"/>
    </source>
</evidence>
<feature type="transmembrane region" description="Helical" evidence="11">
    <location>
        <begin position="909"/>
        <end position="932"/>
    </location>
</feature>
<name>A0A7J6DKA4_CANSA</name>
<evidence type="ECO:0000256" key="9">
    <source>
        <dbReference type="ARBA" id="ARBA00023136"/>
    </source>
</evidence>
<feature type="transmembrane region" description="Helical" evidence="11">
    <location>
        <begin position="657"/>
        <end position="679"/>
    </location>
</feature>
<keyword evidence="9 11" id="KW-0472">Membrane</keyword>
<keyword evidence="10" id="KW-0325">Glycoprotein</keyword>
<evidence type="ECO:0000256" key="3">
    <source>
        <dbReference type="ARBA" id="ARBA00008695"/>
    </source>
</evidence>
<dbReference type="InterPro" id="IPR017850">
    <property type="entry name" value="Alkaline_phosphatase_core_sf"/>
</dbReference>
<evidence type="ECO:0000256" key="2">
    <source>
        <dbReference type="ARBA" id="ARBA00004687"/>
    </source>
</evidence>
<feature type="transmembrane region" description="Helical" evidence="11">
    <location>
        <begin position="605"/>
        <end position="624"/>
    </location>
</feature>
<feature type="transmembrane region" description="Helical" evidence="11">
    <location>
        <begin position="73"/>
        <end position="94"/>
    </location>
</feature>
<keyword evidence="8 11" id="KW-1133">Transmembrane helix</keyword>
<dbReference type="GO" id="GO:0006506">
    <property type="term" value="P:GPI anchor biosynthetic process"/>
    <property type="evidence" value="ECO:0007669"/>
    <property type="project" value="UniProtKB-UniPathway"/>
</dbReference>
<evidence type="ECO:0000313" key="12">
    <source>
        <dbReference type="EMBL" id="KAF4346533.1"/>
    </source>
</evidence>
<dbReference type="GO" id="GO:0005789">
    <property type="term" value="C:endoplasmic reticulum membrane"/>
    <property type="evidence" value="ECO:0007669"/>
    <property type="project" value="UniProtKB-SubCell"/>
</dbReference>
<dbReference type="AlphaFoldDB" id="A0A7J6DKA4"/>
<protein>
    <recommendedName>
        <fullName evidence="16">GPI ethanolamine phosphate transferase 3</fullName>
    </recommendedName>
</protein>
<evidence type="ECO:0000256" key="10">
    <source>
        <dbReference type="ARBA" id="ARBA00023180"/>
    </source>
</evidence>
<comment type="caution">
    <text evidence="12">The sequence shown here is derived from an EMBL/GenBank/DDBJ whole genome shotgun (WGS) entry which is preliminary data.</text>
</comment>
<feature type="transmembrane region" description="Helical" evidence="11">
    <location>
        <begin position="868"/>
        <end position="888"/>
    </location>
</feature>
<keyword evidence="7" id="KW-0256">Endoplasmic reticulum</keyword>
<evidence type="ECO:0000256" key="6">
    <source>
        <dbReference type="ARBA" id="ARBA00022692"/>
    </source>
</evidence>
<dbReference type="UniPathway" id="UPA00196"/>
<keyword evidence="15" id="KW-1185">Reference proteome</keyword>
<feature type="transmembrane region" description="Helical" evidence="11">
    <location>
        <begin position="776"/>
        <end position="797"/>
    </location>
</feature>
<dbReference type="InterPro" id="IPR037675">
    <property type="entry name" value="PIG-O_N"/>
</dbReference>
<dbReference type="PANTHER" id="PTHR23071:SF1">
    <property type="entry name" value="GPI ETHANOLAMINE PHOSPHATE TRANSFERASE 3"/>
    <property type="match status" value="1"/>
</dbReference>
<reference evidence="14 15" key="1">
    <citation type="journal article" date="2020" name="bioRxiv">
        <title>Sequence and annotation of 42 cannabis genomes reveals extensive copy number variation in cannabinoid synthesis and pathogen resistance genes.</title>
        <authorList>
            <person name="Mckernan K.J."/>
            <person name="Helbert Y."/>
            <person name="Kane L.T."/>
            <person name="Ebling H."/>
            <person name="Zhang L."/>
            <person name="Liu B."/>
            <person name="Eaton Z."/>
            <person name="Mclaughlin S."/>
            <person name="Kingan S."/>
            <person name="Baybayan P."/>
            <person name="Concepcion G."/>
            <person name="Jordan M."/>
            <person name="Riva A."/>
            <person name="Barbazuk W."/>
            <person name="Harkins T."/>
        </authorList>
    </citation>
    <scope>NUCLEOTIDE SEQUENCE [LARGE SCALE GENOMIC DNA]</scope>
    <source>
        <strain evidence="14 15">cv. Jamaican Lion 4</strain>
        <strain evidence="12">Father</strain>
        <strain evidence="13">Mother</strain>
        <tissue evidence="12">Leaf</tissue>
    </source>
</reference>
<feature type="transmembrane region" description="Helical" evidence="11">
    <location>
        <begin position="737"/>
        <end position="756"/>
    </location>
</feature>
<dbReference type="SUPFAM" id="SSF53649">
    <property type="entry name" value="Alkaline phosphatase-like"/>
    <property type="match status" value="1"/>
</dbReference>
<dbReference type="PANTHER" id="PTHR23071">
    <property type="entry name" value="PHOSPHATIDYLINOSITOL GLYCAN"/>
    <property type="match status" value="1"/>
</dbReference>
<proteinExistence type="inferred from homology"/>
<evidence type="ECO:0000256" key="8">
    <source>
        <dbReference type="ARBA" id="ARBA00022989"/>
    </source>
</evidence>
<evidence type="ECO:0008006" key="16">
    <source>
        <dbReference type="Google" id="ProtNLM"/>
    </source>
</evidence>
<keyword evidence="5" id="KW-0808">Transferase</keyword>
<keyword evidence="6 11" id="KW-0812">Transmembrane</keyword>